<dbReference type="Pfam" id="PF12698">
    <property type="entry name" value="ABC2_membrane_3"/>
    <property type="match status" value="1"/>
</dbReference>
<reference evidence="12 13" key="1">
    <citation type="submission" date="2022-07" db="EMBL/GenBank/DDBJ databases">
        <title>Genome-wide signatures of adaptation to extreme environments.</title>
        <authorList>
            <person name="Cho C.H."/>
            <person name="Yoon H.S."/>
        </authorList>
    </citation>
    <scope>NUCLEOTIDE SEQUENCE [LARGE SCALE GENOMIC DNA]</scope>
    <source>
        <strain evidence="12 13">108.79 E11</strain>
    </source>
</reference>
<dbReference type="SUPFAM" id="SSF52540">
    <property type="entry name" value="P-loop containing nucleoside triphosphate hydrolases"/>
    <property type="match status" value="1"/>
</dbReference>
<keyword evidence="4" id="KW-0813">Transport</keyword>
<feature type="transmembrane region" description="Helical" evidence="10">
    <location>
        <begin position="85"/>
        <end position="103"/>
    </location>
</feature>
<keyword evidence="7" id="KW-0067">ATP-binding</keyword>
<evidence type="ECO:0000256" key="5">
    <source>
        <dbReference type="ARBA" id="ARBA00022692"/>
    </source>
</evidence>
<feature type="domain" description="ABC transporter" evidence="11">
    <location>
        <begin position="783"/>
        <end position="1020"/>
    </location>
</feature>
<feature type="transmembrane region" description="Helical" evidence="10">
    <location>
        <begin position="570"/>
        <end position="589"/>
    </location>
</feature>
<dbReference type="InterPro" id="IPR003593">
    <property type="entry name" value="AAA+_ATPase"/>
</dbReference>
<evidence type="ECO:0000256" key="10">
    <source>
        <dbReference type="SAM" id="Phobius"/>
    </source>
</evidence>
<dbReference type="PANTHER" id="PTHR19229">
    <property type="entry name" value="ATP-BINDING CASSETTE TRANSPORTER SUBFAMILY A ABCA"/>
    <property type="match status" value="1"/>
</dbReference>
<dbReference type="Proteomes" id="UP001300502">
    <property type="component" value="Unassembled WGS sequence"/>
</dbReference>
<dbReference type="PROSITE" id="PS00211">
    <property type="entry name" value="ABC_TRANSPORTER_1"/>
    <property type="match status" value="1"/>
</dbReference>
<dbReference type="CDD" id="cd03263">
    <property type="entry name" value="ABC_subfamily_A"/>
    <property type="match status" value="1"/>
</dbReference>
<evidence type="ECO:0000259" key="11">
    <source>
        <dbReference type="PROSITE" id="PS50893"/>
    </source>
</evidence>
<comment type="subcellular location">
    <subcellularLocation>
        <location evidence="1">Membrane</location>
        <topology evidence="1">Multi-pass membrane protein</topology>
    </subcellularLocation>
</comment>
<evidence type="ECO:0000256" key="4">
    <source>
        <dbReference type="ARBA" id="ARBA00022448"/>
    </source>
</evidence>
<keyword evidence="8 10" id="KW-1133">Transmembrane helix</keyword>
<gene>
    <name evidence="12" type="ORF">GAYE_SCF48G5977</name>
</gene>
<dbReference type="GO" id="GO:0005319">
    <property type="term" value="F:lipid transporter activity"/>
    <property type="evidence" value="ECO:0007669"/>
    <property type="project" value="TreeGrafter"/>
</dbReference>
<dbReference type="SMART" id="SM00382">
    <property type="entry name" value="AAA"/>
    <property type="match status" value="1"/>
</dbReference>
<accession>A0AAV9IL90</accession>
<feature type="transmembrane region" description="Helical" evidence="10">
    <location>
        <begin position="642"/>
        <end position="666"/>
    </location>
</feature>
<dbReference type="GO" id="GO:0005524">
    <property type="term" value="F:ATP binding"/>
    <property type="evidence" value="ECO:0007669"/>
    <property type="project" value="UniProtKB-KW"/>
</dbReference>
<comment type="caution">
    <text evidence="12">The sequence shown here is derived from an EMBL/GenBank/DDBJ whole genome shotgun (WGS) entry which is preliminary data.</text>
</comment>
<protein>
    <recommendedName>
        <fullName evidence="3">Probable ATP-dependent transporter ycf16</fullName>
    </recommendedName>
</protein>
<name>A0AAV9IL90_9RHOD</name>
<dbReference type="FunFam" id="3.40.50.300:FF:000335">
    <property type="entry name" value="ATP binding cassette subfamily A member 5"/>
    <property type="match status" value="1"/>
</dbReference>
<evidence type="ECO:0000313" key="12">
    <source>
        <dbReference type="EMBL" id="KAK4528043.1"/>
    </source>
</evidence>
<dbReference type="Pfam" id="PF00005">
    <property type="entry name" value="ABC_tran"/>
    <property type="match status" value="1"/>
</dbReference>
<feature type="transmembrane region" description="Helical" evidence="10">
    <location>
        <begin position="541"/>
        <end position="563"/>
    </location>
</feature>
<dbReference type="InterPro" id="IPR026082">
    <property type="entry name" value="ABCA"/>
</dbReference>
<sequence length="1139" mass="128165">MDTESLETTERNFNRINTPKHRRVVTWGGEGPIPEDFPAGDSLDDCGVYDSRRKKRINGLLFYLRQTKALFIKSFHFQRRQKVELLLNILAPLIILAVLYGISKLADSIMHDTEVKYEAKDVGYFIPQFRNPYYVGTNNDFLLSQPSQGESAGSISYPSCNIFSSPSQCLLLASQNDGKADIKTPGFLREFTLQPFVGDNPRQFLVYGNFSQFRGNTSEMLKYLSYYEAAELYGHNLIDYALAVHTSDKESNGTLRSGVSGRQDIIQLLMSNNPGSLGFDSNYYAAFAFSYVNTRQENTSSISRRSVSDSLSSFWKQTAKGVRSSIGFVVDVFYNAILTETMDYYEYNSCTRGNCQLVASVMRLSDAFYRYTFGRKSSSGTLPPPVVGNVRTAIPFNFTATNLSLSDLNYSNPNVSSLLLGSNLTQSERYRLTNRLPYHVANLLMPMGNGVPAIKNYLDIYGMIAIALLLHFLIPSYMRTLVYERTSGLRVLMKMMGLQSGVYWLVTYIFMLSMFIIFCAVIILLGVAFRITFFTENFPLTYIGLFFVWGNTCIAFSIFLSSFLRNPSEALMLGWTYVIVVNFMGFLYITKLVKYHASETLMNWTSILPSFAFLRALYYIGKANEAGFAVSLSGPTGMCRKPMPCCTVMAFLAVEWIVFLLVGVYIDLVFPQQGYRKHPLFFLGFPWSRKTSNEIFSWQRLKALFCWPKSRSSQNDVYSPTSSFESNRLGLHSPGKFDSTDDVILDMDKVGTPKTKLRVSFPLDVLEEQRQCYRGILNEKPGVYLFHLRKEYPTGTLFSRKRVHVALNNLSLSMPIGSCVGMLGRNGAGKTTTVSIMSGLFLPTSGQAFLGGYSIWKDMQQINLLTGVCPQHSILWDDLTAKEHLEFYAQLKGGGADVKKRVDSLLESVGLYSARNQLVGKFSGGMKRRLSVAIAFAGDPEIVFLDEPSTGLDPLSKHALWKFIEEQKPGRAILLTTHAMDEAERLCDKIGLVSQGTLLCVGNPESLRNRLGMGYRVEVTIDNKRQDQTAAVAKDILLRLNRIFEGKVELNRNINGHLIYNIPLSVVRLSKVFAEVAKLTKEFPIRDWAVSSSTLEDVFVRVVSSDSTDFLDDVREDVVHSPEYYCKGNRLRTVSSPIA</sequence>
<dbReference type="GO" id="GO:0016887">
    <property type="term" value="F:ATP hydrolysis activity"/>
    <property type="evidence" value="ECO:0007669"/>
    <property type="project" value="InterPro"/>
</dbReference>
<dbReference type="PROSITE" id="PS50893">
    <property type="entry name" value="ABC_TRANSPORTER_2"/>
    <property type="match status" value="1"/>
</dbReference>
<evidence type="ECO:0000256" key="2">
    <source>
        <dbReference type="ARBA" id="ARBA00008869"/>
    </source>
</evidence>
<feature type="transmembrane region" description="Helical" evidence="10">
    <location>
        <begin position="502"/>
        <end position="529"/>
    </location>
</feature>
<keyword evidence="5 10" id="KW-0812">Transmembrane</keyword>
<evidence type="ECO:0000256" key="7">
    <source>
        <dbReference type="ARBA" id="ARBA00022840"/>
    </source>
</evidence>
<dbReference type="InterPro" id="IPR017871">
    <property type="entry name" value="ABC_transporter-like_CS"/>
</dbReference>
<keyword evidence="9 10" id="KW-0472">Membrane</keyword>
<proteinExistence type="inferred from homology"/>
<dbReference type="AlphaFoldDB" id="A0AAV9IL90"/>
<dbReference type="EMBL" id="JANCYU010000059">
    <property type="protein sequence ID" value="KAK4528043.1"/>
    <property type="molecule type" value="Genomic_DNA"/>
</dbReference>
<keyword evidence="6" id="KW-0547">Nucleotide-binding</keyword>
<evidence type="ECO:0000313" key="13">
    <source>
        <dbReference type="Proteomes" id="UP001300502"/>
    </source>
</evidence>
<comment type="similarity">
    <text evidence="2">Belongs to the ABC transporter superfamily. ABCA family.</text>
</comment>
<evidence type="ECO:0000256" key="8">
    <source>
        <dbReference type="ARBA" id="ARBA00022989"/>
    </source>
</evidence>
<feature type="transmembrane region" description="Helical" evidence="10">
    <location>
        <begin position="460"/>
        <end position="482"/>
    </location>
</feature>
<dbReference type="PANTHER" id="PTHR19229:SF154">
    <property type="entry name" value="ABC TRANSPORTER A FAMILY MEMBER 3-RELATED"/>
    <property type="match status" value="1"/>
</dbReference>
<dbReference type="InterPro" id="IPR003439">
    <property type="entry name" value="ABC_transporter-like_ATP-bd"/>
</dbReference>
<dbReference type="InterPro" id="IPR013525">
    <property type="entry name" value="ABC2_TM"/>
</dbReference>
<evidence type="ECO:0000256" key="1">
    <source>
        <dbReference type="ARBA" id="ARBA00004141"/>
    </source>
</evidence>
<dbReference type="GO" id="GO:0140359">
    <property type="term" value="F:ABC-type transporter activity"/>
    <property type="evidence" value="ECO:0007669"/>
    <property type="project" value="InterPro"/>
</dbReference>
<dbReference type="Gene3D" id="3.40.50.300">
    <property type="entry name" value="P-loop containing nucleotide triphosphate hydrolases"/>
    <property type="match status" value="1"/>
</dbReference>
<dbReference type="InterPro" id="IPR027417">
    <property type="entry name" value="P-loop_NTPase"/>
</dbReference>
<dbReference type="GO" id="GO:0016020">
    <property type="term" value="C:membrane"/>
    <property type="evidence" value="ECO:0007669"/>
    <property type="project" value="UniProtKB-SubCell"/>
</dbReference>
<evidence type="ECO:0000256" key="3">
    <source>
        <dbReference type="ARBA" id="ARBA00014334"/>
    </source>
</evidence>
<feature type="transmembrane region" description="Helical" evidence="10">
    <location>
        <begin position="601"/>
        <end position="621"/>
    </location>
</feature>
<organism evidence="12 13">
    <name type="scientific">Galdieria yellowstonensis</name>
    <dbReference type="NCBI Taxonomy" id="3028027"/>
    <lineage>
        <taxon>Eukaryota</taxon>
        <taxon>Rhodophyta</taxon>
        <taxon>Bangiophyceae</taxon>
        <taxon>Galdieriales</taxon>
        <taxon>Galdieriaceae</taxon>
        <taxon>Galdieria</taxon>
    </lineage>
</organism>
<keyword evidence="13" id="KW-1185">Reference proteome</keyword>
<evidence type="ECO:0000256" key="6">
    <source>
        <dbReference type="ARBA" id="ARBA00022741"/>
    </source>
</evidence>
<evidence type="ECO:0000256" key="9">
    <source>
        <dbReference type="ARBA" id="ARBA00023136"/>
    </source>
</evidence>